<reference evidence="2 3" key="1">
    <citation type="submission" date="2020-08" db="EMBL/GenBank/DDBJ databases">
        <title>Sequencing the genomes of 1000 actinobacteria strains.</title>
        <authorList>
            <person name="Klenk H.-P."/>
        </authorList>
    </citation>
    <scope>NUCLEOTIDE SEQUENCE [LARGE SCALE GENOMIC DNA]</scope>
    <source>
        <strain evidence="2 3">DSM 43149</strain>
    </source>
</reference>
<dbReference type="Proteomes" id="UP000578112">
    <property type="component" value="Unassembled WGS sequence"/>
</dbReference>
<feature type="compositionally biased region" description="Basic and acidic residues" evidence="1">
    <location>
        <begin position="46"/>
        <end position="62"/>
    </location>
</feature>
<protein>
    <submittedName>
        <fullName evidence="2">Uncharacterized protein</fullName>
    </submittedName>
</protein>
<evidence type="ECO:0000313" key="2">
    <source>
        <dbReference type="EMBL" id="MBB4764029.1"/>
    </source>
</evidence>
<evidence type="ECO:0000313" key="3">
    <source>
        <dbReference type="Proteomes" id="UP000578112"/>
    </source>
</evidence>
<gene>
    <name evidence="2" type="ORF">BJ971_004585</name>
</gene>
<dbReference type="RefSeq" id="WP_184995266.1">
    <property type="nucleotide sequence ID" value="NZ_BOMK01000024.1"/>
</dbReference>
<evidence type="ECO:0000256" key="1">
    <source>
        <dbReference type="SAM" id="MobiDB-lite"/>
    </source>
</evidence>
<sequence length="62" mass="6356">MIFLLVVGAVAVLVATCAVIVVSRRNGSGSMPADSEPGFIAGSGRLRLDPYSKRDDGTGGTF</sequence>
<organism evidence="2 3">
    <name type="scientific">Actinoplanes digitatis</name>
    <dbReference type="NCBI Taxonomy" id="1868"/>
    <lineage>
        <taxon>Bacteria</taxon>
        <taxon>Bacillati</taxon>
        <taxon>Actinomycetota</taxon>
        <taxon>Actinomycetes</taxon>
        <taxon>Micromonosporales</taxon>
        <taxon>Micromonosporaceae</taxon>
        <taxon>Actinoplanes</taxon>
    </lineage>
</organism>
<accession>A0A7W7MS05</accession>
<dbReference type="AlphaFoldDB" id="A0A7W7MS05"/>
<proteinExistence type="predicted"/>
<feature type="region of interest" description="Disordered" evidence="1">
    <location>
        <begin position="26"/>
        <end position="62"/>
    </location>
</feature>
<comment type="caution">
    <text evidence="2">The sequence shown here is derived from an EMBL/GenBank/DDBJ whole genome shotgun (WGS) entry which is preliminary data.</text>
</comment>
<dbReference type="EMBL" id="JACHNH010000001">
    <property type="protein sequence ID" value="MBB4764029.1"/>
    <property type="molecule type" value="Genomic_DNA"/>
</dbReference>
<name>A0A7W7MS05_9ACTN</name>
<keyword evidence="3" id="KW-1185">Reference proteome</keyword>